<evidence type="ECO:0000256" key="13">
    <source>
        <dbReference type="RuleBase" id="RU363127"/>
    </source>
</evidence>
<keyword evidence="3" id="KW-0328">Glycosyltransferase</keyword>
<keyword evidence="6 13" id="KW-0735">Signal-anchor</keyword>
<dbReference type="InterPro" id="IPR005027">
    <property type="entry name" value="Glyco_trans_43"/>
</dbReference>
<evidence type="ECO:0000256" key="3">
    <source>
        <dbReference type="ARBA" id="ARBA00022676"/>
    </source>
</evidence>
<dbReference type="EC" id="2.4.-.-" evidence="13"/>
<dbReference type="PANTHER" id="PTHR10896:SF17">
    <property type="entry name" value="BETA-1,4-XYLOSYLTRANSFERASE IRX14H-RELATED"/>
    <property type="match status" value="1"/>
</dbReference>
<dbReference type="GO" id="GO:0071555">
    <property type="term" value="P:cell wall organization"/>
    <property type="evidence" value="ECO:0007669"/>
    <property type="project" value="UniProtKB-KW"/>
</dbReference>
<sequence length="455" mass="51386">MSPLFSSSLHIISCLLSLYLGVRFSRLFYLSPSSEAKVNFPPLPLSLPKPLITTVTSPSTPRLVGGRHVIFVRPWTHPNPAETLQAHRILSSVQSEQRRLHILPRLPSQPRKFLIVTPTYSRTFQAIHLRSLAHSLLILPFPFTWIIVEPHSSVNDTSAVLAQFPRLQVLRLIYPGTMPNTWPQRSRVEAQMRLMALREIRHRRLDGIIVFADESNVHTMEFFDEAQMVKHIASVSVGILVHTGGLEKEIQETERGKKGTSGLGFPVIGPACNSSGHIVGWHSFDTLNYTGKIANFVGEEGLVVPGRFEWAGFVMNSRLVWEESERPDWVHAFNAVVPSGDEIGIESPMNLVKDVSFVEPLGRCGKKVLLWWARPEARFDSKFPTRWIIDKPLHITLPSKQDPWPDIPPEIVIPATPTLARQNLTGKQHSKTAKSSRSKRRSRGKRNRESRVNNL</sequence>
<evidence type="ECO:0000256" key="8">
    <source>
        <dbReference type="ARBA" id="ARBA00023034"/>
    </source>
</evidence>
<dbReference type="Pfam" id="PF03360">
    <property type="entry name" value="Glyco_transf_43"/>
    <property type="match status" value="1"/>
</dbReference>
<organism evidence="15 16">
    <name type="scientific">Carex littledalei</name>
    <dbReference type="NCBI Taxonomy" id="544730"/>
    <lineage>
        <taxon>Eukaryota</taxon>
        <taxon>Viridiplantae</taxon>
        <taxon>Streptophyta</taxon>
        <taxon>Embryophyta</taxon>
        <taxon>Tracheophyta</taxon>
        <taxon>Spermatophyta</taxon>
        <taxon>Magnoliopsida</taxon>
        <taxon>Liliopsida</taxon>
        <taxon>Poales</taxon>
        <taxon>Cyperaceae</taxon>
        <taxon>Cyperoideae</taxon>
        <taxon>Cariceae</taxon>
        <taxon>Carex</taxon>
        <taxon>Carex subgen. Euthyceras</taxon>
    </lineage>
</organism>
<dbReference type="GO" id="GO:0015018">
    <property type="term" value="F:galactosylgalactosylxylosylprotein 3-beta-glucuronosyltransferase activity"/>
    <property type="evidence" value="ECO:0007669"/>
    <property type="project" value="InterPro"/>
</dbReference>
<keyword evidence="7" id="KW-1133">Transmembrane helix</keyword>
<keyword evidence="10" id="KW-0325">Glycoprotein</keyword>
<dbReference type="GO" id="GO:0042285">
    <property type="term" value="F:xylosyltransferase activity"/>
    <property type="evidence" value="ECO:0007669"/>
    <property type="project" value="TreeGrafter"/>
</dbReference>
<proteinExistence type="inferred from homology"/>
<keyword evidence="4 13" id="KW-0808">Transferase</keyword>
<evidence type="ECO:0000256" key="9">
    <source>
        <dbReference type="ARBA" id="ARBA00023136"/>
    </source>
</evidence>
<comment type="caution">
    <text evidence="15">The sequence shown here is derived from an EMBL/GenBank/DDBJ whole genome shotgun (WGS) entry which is preliminary data.</text>
</comment>
<evidence type="ECO:0000256" key="12">
    <source>
        <dbReference type="PIRSR" id="PIRSR605027-4"/>
    </source>
</evidence>
<comment type="similarity">
    <text evidence="2 13">Belongs to the glycosyltransferase 43 family.</text>
</comment>
<dbReference type="PANTHER" id="PTHR10896">
    <property type="entry name" value="GALACTOSYLGALACTOSYLXYLOSYLPROTEIN 3-BETA-GLUCURONOSYLTRANSFERASE BETA-1,3-GLUCURONYLTRANSFERASE"/>
    <property type="match status" value="1"/>
</dbReference>
<keyword evidence="8 13" id="KW-0333">Golgi apparatus</keyword>
<evidence type="ECO:0000313" key="15">
    <source>
        <dbReference type="EMBL" id="KAF3329537.1"/>
    </source>
</evidence>
<dbReference type="GO" id="GO:0010417">
    <property type="term" value="P:glucuronoxylan biosynthetic process"/>
    <property type="evidence" value="ECO:0007669"/>
    <property type="project" value="TreeGrafter"/>
</dbReference>
<dbReference type="GO" id="GO:0009834">
    <property type="term" value="P:plant-type secondary cell wall biogenesis"/>
    <property type="evidence" value="ECO:0007669"/>
    <property type="project" value="TreeGrafter"/>
</dbReference>
<evidence type="ECO:0000256" key="4">
    <source>
        <dbReference type="ARBA" id="ARBA00022679"/>
    </source>
</evidence>
<feature type="compositionally biased region" description="Basic residues" evidence="14">
    <location>
        <begin position="428"/>
        <end position="446"/>
    </location>
</feature>
<evidence type="ECO:0000256" key="5">
    <source>
        <dbReference type="ARBA" id="ARBA00022692"/>
    </source>
</evidence>
<comment type="subcellular location">
    <subcellularLocation>
        <location evidence="1 13">Golgi apparatus membrane</location>
        <topology evidence="1 13">Single-pass type II membrane protein</topology>
    </subcellularLocation>
</comment>
<dbReference type="EMBL" id="SWLB01000014">
    <property type="protein sequence ID" value="KAF3329537.1"/>
    <property type="molecule type" value="Genomic_DNA"/>
</dbReference>
<keyword evidence="5" id="KW-0812">Transmembrane</keyword>
<keyword evidence="16" id="KW-1185">Reference proteome</keyword>
<dbReference type="Gene3D" id="3.90.550.10">
    <property type="entry name" value="Spore Coat Polysaccharide Biosynthesis Protein SpsA, Chain A"/>
    <property type="match status" value="1"/>
</dbReference>
<evidence type="ECO:0000256" key="14">
    <source>
        <dbReference type="SAM" id="MobiDB-lite"/>
    </source>
</evidence>
<name>A0A833QZB5_9POAL</name>
<dbReference type="InterPro" id="IPR029044">
    <property type="entry name" value="Nucleotide-diphossugar_trans"/>
</dbReference>
<accession>A0A833QZB5</accession>
<dbReference type="SUPFAM" id="SSF53448">
    <property type="entry name" value="Nucleotide-diphospho-sugar transferases"/>
    <property type="match status" value="1"/>
</dbReference>
<evidence type="ECO:0000256" key="2">
    <source>
        <dbReference type="ARBA" id="ARBA00007706"/>
    </source>
</evidence>
<comment type="function">
    <text evidence="13">Involved in the synthesis of glucuronoxylan hemicellulose in secondary cell walls.</text>
</comment>
<evidence type="ECO:0000256" key="10">
    <source>
        <dbReference type="ARBA" id="ARBA00023180"/>
    </source>
</evidence>
<dbReference type="GO" id="GO:0000139">
    <property type="term" value="C:Golgi membrane"/>
    <property type="evidence" value="ECO:0007669"/>
    <property type="project" value="UniProtKB-SubCell"/>
</dbReference>
<dbReference type="OrthoDB" id="675023at2759"/>
<feature type="site" description="Interaction with galactose moiety of substrate glycoprotein" evidence="12">
    <location>
        <position position="249"/>
    </location>
</feature>
<dbReference type="Proteomes" id="UP000623129">
    <property type="component" value="Unassembled WGS sequence"/>
</dbReference>
<evidence type="ECO:0000256" key="7">
    <source>
        <dbReference type="ARBA" id="ARBA00022989"/>
    </source>
</evidence>
<reference evidence="15" key="1">
    <citation type="submission" date="2020-01" db="EMBL/GenBank/DDBJ databases">
        <title>Genome sequence of Kobresia littledalei, the first chromosome-level genome in the family Cyperaceae.</title>
        <authorList>
            <person name="Qu G."/>
        </authorList>
    </citation>
    <scope>NUCLEOTIDE SEQUENCE</scope>
    <source>
        <strain evidence="15">C.B.Clarke</strain>
        <tissue evidence="15">Leaf</tissue>
    </source>
</reference>
<protein>
    <recommendedName>
        <fullName evidence="13">Glycosyltransferases</fullName>
        <ecNumber evidence="13">2.4.-.-</ecNumber>
    </recommendedName>
</protein>
<evidence type="ECO:0000256" key="6">
    <source>
        <dbReference type="ARBA" id="ARBA00022968"/>
    </source>
</evidence>
<keyword evidence="9" id="KW-0472">Membrane</keyword>
<feature type="region of interest" description="Disordered" evidence="14">
    <location>
        <begin position="420"/>
        <end position="455"/>
    </location>
</feature>
<keyword evidence="11 13" id="KW-0961">Cell wall biogenesis/degradation</keyword>
<evidence type="ECO:0000256" key="11">
    <source>
        <dbReference type="ARBA" id="ARBA00023316"/>
    </source>
</evidence>
<evidence type="ECO:0000256" key="1">
    <source>
        <dbReference type="ARBA" id="ARBA00004323"/>
    </source>
</evidence>
<evidence type="ECO:0000313" key="16">
    <source>
        <dbReference type="Proteomes" id="UP000623129"/>
    </source>
</evidence>
<dbReference type="AlphaFoldDB" id="A0A833QZB5"/>
<gene>
    <name evidence="15" type="ORF">FCM35_KLT04868</name>
</gene>